<organism evidence="4 5">
    <name type="scientific">Taxus chinensis</name>
    <name type="common">Chinese yew</name>
    <name type="synonym">Taxus wallichiana var. chinensis</name>
    <dbReference type="NCBI Taxonomy" id="29808"/>
    <lineage>
        <taxon>Eukaryota</taxon>
        <taxon>Viridiplantae</taxon>
        <taxon>Streptophyta</taxon>
        <taxon>Embryophyta</taxon>
        <taxon>Tracheophyta</taxon>
        <taxon>Spermatophyta</taxon>
        <taxon>Pinopsida</taxon>
        <taxon>Pinidae</taxon>
        <taxon>Conifers II</taxon>
        <taxon>Cupressales</taxon>
        <taxon>Taxaceae</taxon>
        <taxon>Taxus</taxon>
    </lineage>
</organism>
<dbReference type="Pfam" id="PF01535">
    <property type="entry name" value="PPR"/>
    <property type="match status" value="4"/>
</dbReference>
<dbReference type="Proteomes" id="UP000824469">
    <property type="component" value="Unassembled WGS sequence"/>
</dbReference>
<dbReference type="GO" id="GO:0009507">
    <property type="term" value="C:chloroplast"/>
    <property type="evidence" value="ECO:0007669"/>
    <property type="project" value="TreeGrafter"/>
</dbReference>
<feature type="repeat" description="PPR" evidence="3">
    <location>
        <begin position="281"/>
        <end position="315"/>
    </location>
</feature>
<dbReference type="PROSITE" id="PS51375">
    <property type="entry name" value="PPR"/>
    <property type="match status" value="4"/>
</dbReference>
<evidence type="ECO:0000256" key="2">
    <source>
        <dbReference type="ARBA" id="ARBA00022737"/>
    </source>
</evidence>
<dbReference type="OMA" id="SEECFWI"/>
<keyword evidence="2" id="KW-0677">Repeat</keyword>
<reference evidence="4 5" key="1">
    <citation type="journal article" date="2021" name="Nat. Plants">
        <title>The Taxus genome provides insights into paclitaxel biosynthesis.</title>
        <authorList>
            <person name="Xiong X."/>
            <person name="Gou J."/>
            <person name="Liao Q."/>
            <person name="Li Y."/>
            <person name="Zhou Q."/>
            <person name="Bi G."/>
            <person name="Li C."/>
            <person name="Du R."/>
            <person name="Wang X."/>
            <person name="Sun T."/>
            <person name="Guo L."/>
            <person name="Liang H."/>
            <person name="Lu P."/>
            <person name="Wu Y."/>
            <person name="Zhang Z."/>
            <person name="Ro D.K."/>
            <person name="Shang Y."/>
            <person name="Huang S."/>
            <person name="Yan J."/>
        </authorList>
    </citation>
    <scope>NUCLEOTIDE SEQUENCE [LARGE SCALE GENOMIC DNA]</scope>
    <source>
        <strain evidence="4">Ta-2019</strain>
    </source>
</reference>
<comment type="similarity">
    <text evidence="1">Belongs to the PPR family. P subfamily.</text>
</comment>
<dbReference type="GO" id="GO:0031930">
    <property type="term" value="P:mitochondria-nucleus signaling pathway"/>
    <property type="evidence" value="ECO:0007669"/>
    <property type="project" value="TreeGrafter"/>
</dbReference>
<proteinExistence type="inferred from homology"/>
<feature type="non-terminal residue" evidence="4">
    <location>
        <position position="586"/>
    </location>
</feature>
<evidence type="ECO:0008006" key="6">
    <source>
        <dbReference type="Google" id="ProtNLM"/>
    </source>
</evidence>
<evidence type="ECO:0000313" key="5">
    <source>
        <dbReference type="Proteomes" id="UP000824469"/>
    </source>
</evidence>
<dbReference type="AlphaFoldDB" id="A0AA38H0R8"/>
<accession>A0AA38H0R8</accession>
<evidence type="ECO:0000256" key="3">
    <source>
        <dbReference type="PROSITE-ProRule" id="PRU00708"/>
    </source>
</evidence>
<dbReference type="GO" id="GO:0010019">
    <property type="term" value="P:chloroplast-nucleus signaling pathway"/>
    <property type="evidence" value="ECO:0007669"/>
    <property type="project" value="TreeGrafter"/>
</dbReference>
<dbReference type="NCBIfam" id="TIGR00756">
    <property type="entry name" value="PPR"/>
    <property type="match status" value="6"/>
</dbReference>
<keyword evidence="5" id="KW-1185">Reference proteome</keyword>
<gene>
    <name evidence="4" type="ORF">KI387_004176</name>
</gene>
<sequence>MLSSCRRLLRKTNINHLHSENNRNPLPFYLFYSAKPWRDMVRHSSTAQRDAVKRIKETVSSYRHWLLPPEVKRRNEEMERNVQNIYHVLRSRGPQAMENGLAQLKVGLTEECVIKVLKMLRNDDVLLGLRFFDWAGRQKNYRHTGAAYYVLLKMLSQAKSTKLMLDWLDSFQKQENVRGYRFYETLIMGYALAGRSHAALQMFGRMRFQGFDLQRIGYNALLDGLVDEKCFDVVDVICKQISISRGHVNRSCSTDCIMLGNLCKQGKLDEARRLLCKIRENGSAVGIFISALCKEKRIDEARDLVEEIRKEGQVSSISKVYDAWIRGLVEEKKVDDALQYFEEARASQSFVPGDSCYNALVSGLLKKSRLEKFYNSKKNRLEKVHNLLNEMKKKRIFPDNCTMNELVCFFCQRKGMLDIALVLFNGISKMGFSPGNATYNALISALCRVRQLDEAHRILQDQIASGFTPSRQTFFDLVKSFDKAGKLDEMQDVIDARIKSQNVPSDTPRGTFISVLCNAGKVDDKVLVPRKMRRKNVRLNKNTYSVLILGFCVAKNAETASKLLLEMQEYGHHPSRYIFRTVIKVL</sequence>
<comment type="caution">
    <text evidence="4">The sequence shown here is derived from an EMBL/GenBank/DDBJ whole genome shotgun (WGS) entry which is preliminary data.</text>
</comment>
<feature type="repeat" description="PPR" evidence="3">
    <location>
        <begin position="435"/>
        <end position="469"/>
    </location>
</feature>
<dbReference type="PANTHER" id="PTHR47936:SF1">
    <property type="entry name" value="PENTATRICOPEPTIDE REPEAT-CONTAINING PROTEIN GUN1, CHLOROPLASTIC"/>
    <property type="match status" value="1"/>
</dbReference>
<dbReference type="Pfam" id="PF13812">
    <property type="entry name" value="PPR_3"/>
    <property type="match status" value="1"/>
</dbReference>
<dbReference type="PANTHER" id="PTHR47936">
    <property type="entry name" value="PPR_LONG DOMAIN-CONTAINING PROTEIN"/>
    <property type="match status" value="1"/>
</dbReference>
<dbReference type="Gene3D" id="1.25.40.10">
    <property type="entry name" value="Tetratricopeptide repeat domain"/>
    <property type="match status" value="4"/>
</dbReference>
<protein>
    <recommendedName>
        <fullName evidence="6">Pentatricopeptide repeat-containing protein</fullName>
    </recommendedName>
</protein>
<dbReference type="Pfam" id="PF13041">
    <property type="entry name" value="PPR_2"/>
    <property type="match status" value="1"/>
</dbReference>
<feature type="repeat" description="PPR" evidence="3">
    <location>
        <begin position="399"/>
        <end position="434"/>
    </location>
</feature>
<name>A0AA38H0R8_TAXCH</name>
<dbReference type="EMBL" id="JAHRHJ020000001">
    <property type="protein sequence ID" value="KAH9332068.1"/>
    <property type="molecule type" value="Genomic_DNA"/>
</dbReference>
<evidence type="ECO:0000313" key="4">
    <source>
        <dbReference type="EMBL" id="KAH9332068.1"/>
    </source>
</evidence>
<evidence type="ECO:0000256" key="1">
    <source>
        <dbReference type="ARBA" id="ARBA00007626"/>
    </source>
</evidence>
<feature type="repeat" description="PPR" evidence="3">
    <location>
        <begin position="540"/>
        <end position="574"/>
    </location>
</feature>
<dbReference type="InterPro" id="IPR011990">
    <property type="entry name" value="TPR-like_helical_dom_sf"/>
</dbReference>
<dbReference type="InterPro" id="IPR002885">
    <property type="entry name" value="PPR_rpt"/>
</dbReference>